<dbReference type="Pfam" id="PF01223">
    <property type="entry name" value="Endonuclease_NS"/>
    <property type="match status" value="1"/>
</dbReference>
<evidence type="ECO:0000256" key="8">
    <source>
        <dbReference type="SAM" id="SignalP"/>
    </source>
</evidence>
<dbReference type="GO" id="GO:0046872">
    <property type="term" value="F:metal ion binding"/>
    <property type="evidence" value="ECO:0007669"/>
    <property type="project" value="UniProtKB-KW"/>
</dbReference>
<keyword evidence="4 7" id="KW-0255">Endonuclease</keyword>
<feature type="signal peptide" evidence="8">
    <location>
        <begin position="1"/>
        <end position="23"/>
    </location>
</feature>
<feature type="chain" id="PRO_5006458265" description="Endonuclease" evidence="8">
    <location>
        <begin position="24"/>
        <end position="365"/>
    </location>
</feature>
<feature type="active site" description="Proton acceptor" evidence="5">
    <location>
        <position position="206"/>
    </location>
</feature>
<organism evidence="10 11">
    <name type="scientific">Drosophila willistoni</name>
    <name type="common">Fruit fly</name>
    <dbReference type="NCBI Taxonomy" id="7260"/>
    <lineage>
        <taxon>Eukaryota</taxon>
        <taxon>Metazoa</taxon>
        <taxon>Ecdysozoa</taxon>
        <taxon>Arthropoda</taxon>
        <taxon>Hexapoda</taxon>
        <taxon>Insecta</taxon>
        <taxon>Pterygota</taxon>
        <taxon>Neoptera</taxon>
        <taxon>Endopterygota</taxon>
        <taxon>Diptera</taxon>
        <taxon>Brachycera</taxon>
        <taxon>Muscomorpha</taxon>
        <taxon>Ephydroidea</taxon>
        <taxon>Drosophilidae</taxon>
        <taxon>Drosophila</taxon>
        <taxon>Sophophora</taxon>
    </lineage>
</organism>
<dbReference type="Proteomes" id="UP000007798">
    <property type="component" value="Unassembled WGS sequence"/>
</dbReference>
<dbReference type="OrthoDB" id="8194122at2759"/>
<sequence>MCGCQTNLLLLLLFFFFVAHADADCQLTGDEISKTNRIFAFHTDSRNYYLQRLGVVPTGQSLDMICDANNVRQTTCKSGGRFEPSLPMSDCHKPIKASVQQIADPSCPYTMYRVGYKLNEQTFLEIYRSCYDVANVAVHFTLHLVYPNNMSGSGRPVQTFTTDNIISGAQASSFEAKNIFKRFKELLGAQQTYVTSERDLVFDRGHLAPSADFVFHQRQTFKYINVLAQFRTINRHNWKKIENWIRRELTLGHYDALKICTGGLGVLRLPDASGHKQSIYLDGAQRNPVPEWLFKIVSDGSNKRFVFLTLNNVHVREKPSPNAICEIVACPQTIHLEQSKEAGFTFCCVPTDFLNRNLPQLANLI</sequence>
<dbReference type="InterPro" id="IPR044925">
    <property type="entry name" value="His-Me_finger_sf"/>
</dbReference>
<comment type="similarity">
    <text evidence="1 7">Belongs to the DNA/RNA non-specific endonuclease family.</text>
</comment>
<dbReference type="InterPro" id="IPR040255">
    <property type="entry name" value="Non-specific_endonuclease"/>
</dbReference>
<proteinExistence type="inferred from homology"/>
<keyword evidence="7 10" id="KW-0378">Hydrolase</keyword>
<dbReference type="InterPro" id="IPR044929">
    <property type="entry name" value="DNA/RNA_non-sp_Endonuclease_sf"/>
</dbReference>
<evidence type="ECO:0000256" key="6">
    <source>
        <dbReference type="PIRSR" id="PIRSR640255-2"/>
    </source>
</evidence>
<feature type="binding site" evidence="6">
    <location>
        <position position="234"/>
    </location>
    <ligand>
        <name>Mg(2+)</name>
        <dbReference type="ChEBI" id="CHEBI:18420"/>
        <note>catalytic</note>
    </ligand>
</feature>
<dbReference type="AlphaFoldDB" id="B4N8P7"/>
<feature type="domain" description="DNA/RNA non-specific endonuclease/pyrophosphatase/phosphodiesterase" evidence="9">
    <location>
        <begin position="123"/>
        <end position="353"/>
    </location>
</feature>
<gene>
    <name evidence="10" type="primary">Dwil\GK10992</name>
    <name evidence="10" type="ORF">Dwil_GK10992</name>
</gene>
<dbReference type="PANTHER" id="PTHR13966:SF17">
    <property type="entry name" value="ENDONUCLEASE-RELATED"/>
    <property type="match status" value="1"/>
</dbReference>
<reference evidence="10 11" key="1">
    <citation type="journal article" date="2007" name="Nature">
        <title>Evolution of genes and genomes on the Drosophila phylogeny.</title>
        <authorList>
            <consortium name="Drosophila 12 Genomes Consortium"/>
            <person name="Clark A.G."/>
            <person name="Eisen M.B."/>
            <person name="Smith D.R."/>
            <person name="Bergman C.M."/>
            <person name="Oliver B."/>
            <person name="Markow T.A."/>
            <person name="Kaufman T.C."/>
            <person name="Kellis M."/>
            <person name="Gelbart W."/>
            <person name="Iyer V.N."/>
            <person name="Pollard D.A."/>
            <person name="Sackton T.B."/>
            <person name="Larracuente A.M."/>
            <person name="Singh N.D."/>
            <person name="Abad J.P."/>
            <person name="Abt D.N."/>
            <person name="Adryan B."/>
            <person name="Aguade M."/>
            <person name="Akashi H."/>
            <person name="Anderson W.W."/>
            <person name="Aquadro C.F."/>
            <person name="Ardell D.H."/>
            <person name="Arguello R."/>
            <person name="Artieri C.G."/>
            <person name="Barbash D.A."/>
            <person name="Barker D."/>
            <person name="Barsanti P."/>
            <person name="Batterham P."/>
            <person name="Batzoglou S."/>
            <person name="Begun D."/>
            <person name="Bhutkar A."/>
            <person name="Blanco E."/>
            <person name="Bosak S.A."/>
            <person name="Bradley R.K."/>
            <person name="Brand A.D."/>
            <person name="Brent M.R."/>
            <person name="Brooks A.N."/>
            <person name="Brown R.H."/>
            <person name="Butlin R.K."/>
            <person name="Caggese C."/>
            <person name="Calvi B.R."/>
            <person name="Bernardo de Carvalho A."/>
            <person name="Caspi A."/>
            <person name="Castrezana S."/>
            <person name="Celniker S.E."/>
            <person name="Chang J.L."/>
            <person name="Chapple C."/>
            <person name="Chatterji S."/>
            <person name="Chinwalla A."/>
            <person name="Civetta A."/>
            <person name="Clifton S.W."/>
            <person name="Comeron J.M."/>
            <person name="Costello J.C."/>
            <person name="Coyne J.A."/>
            <person name="Daub J."/>
            <person name="David R.G."/>
            <person name="Delcher A.L."/>
            <person name="Delehaunty K."/>
            <person name="Do C.B."/>
            <person name="Ebling H."/>
            <person name="Edwards K."/>
            <person name="Eickbush T."/>
            <person name="Evans J.D."/>
            <person name="Filipski A."/>
            <person name="Findeiss S."/>
            <person name="Freyhult E."/>
            <person name="Fulton L."/>
            <person name="Fulton R."/>
            <person name="Garcia A.C."/>
            <person name="Gardiner A."/>
            <person name="Garfield D.A."/>
            <person name="Garvin B.E."/>
            <person name="Gibson G."/>
            <person name="Gilbert D."/>
            <person name="Gnerre S."/>
            <person name="Godfrey J."/>
            <person name="Good R."/>
            <person name="Gotea V."/>
            <person name="Gravely B."/>
            <person name="Greenberg A.J."/>
            <person name="Griffiths-Jones S."/>
            <person name="Gross S."/>
            <person name="Guigo R."/>
            <person name="Gustafson E.A."/>
            <person name="Haerty W."/>
            <person name="Hahn M.W."/>
            <person name="Halligan D.L."/>
            <person name="Halpern A.L."/>
            <person name="Halter G.M."/>
            <person name="Han M.V."/>
            <person name="Heger A."/>
            <person name="Hillier L."/>
            <person name="Hinrichs A.S."/>
            <person name="Holmes I."/>
            <person name="Hoskins R.A."/>
            <person name="Hubisz M.J."/>
            <person name="Hultmark D."/>
            <person name="Huntley M.A."/>
            <person name="Jaffe D.B."/>
            <person name="Jagadeeshan S."/>
            <person name="Jeck W.R."/>
            <person name="Johnson J."/>
            <person name="Jones C.D."/>
            <person name="Jordan W.C."/>
            <person name="Karpen G.H."/>
            <person name="Kataoka E."/>
            <person name="Keightley P.D."/>
            <person name="Kheradpour P."/>
            <person name="Kirkness E.F."/>
            <person name="Koerich L.B."/>
            <person name="Kristiansen K."/>
            <person name="Kudrna D."/>
            <person name="Kulathinal R.J."/>
            <person name="Kumar S."/>
            <person name="Kwok R."/>
            <person name="Lander E."/>
            <person name="Langley C.H."/>
            <person name="Lapoint R."/>
            <person name="Lazzaro B.P."/>
            <person name="Lee S.J."/>
            <person name="Levesque L."/>
            <person name="Li R."/>
            <person name="Lin C.F."/>
            <person name="Lin M.F."/>
            <person name="Lindblad-Toh K."/>
            <person name="Llopart A."/>
            <person name="Long M."/>
            <person name="Low L."/>
            <person name="Lozovsky E."/>
            <person name="Lu J."/>
            <person name="Luo M."/>
            <person name="Machado C.A."/>
            <person name="Makalowski W."/>
            <person name="Marzo M."/>
            <person name="Matsuda M."/>
            <person name="Matzkin L."/>
            <person name="McAllister B."/>
            <person name="McBride C.S."/>
            <person name="McKernan B."/>
            <person name="McKernan K."/>
            <person name="Mendez-Lago M."/>
            <person name="Minx P."/>
            <person name="Mollenhauer M.U."/>
            <person name="Montooth K."/>
            <person name="Mount S.M."/>
            <person name="Mu X."/>
            <person name="Myers E."/>
            <person name="Negre B."/>
            <person name="Newfeld S."/>
            <person name="Nielsen R."/>
            <person name="Noor M.A."/>
            <person name="O'Grady P."/>
            <person name="Pachter L."/>
            <person name="Papaceit M."/>
            <person name="Parisi M.J."/>
            <person name="Parisi M."/>
            <person name="Parts L."/>
            <person name="Pedersen J.S."/>
            <person name="Pesole G."/>
            <person name="Phillippy A.M."/>
            <person name="Ponting C.P."/>
            <person name="Pop M."/>
            <person name="Porcelli D."/>
            <person name="Powell J.R."/>
            <person name="Prohaska S."/>
            <person name="Pruitt K."/>
            <person name="Puig M."/>
            <person name="Quesneville H."/>
            <person name="Ram K.R."/>
            <person name="Rand D."/>
            <person name="Rasmussen M.D."/>
            <person name="Reed L.K."/>
            <person name="Reenan R."/>
            <person name="Reily A."/>
            <person name="Remington K.A."/>
            <person name="Rieger T.T."/>
            <person name="Ritchie M.G."/>
            <person name="Robin C."/>
            <person name="Rogers Y.H."/>
            <person name="Rohde C."/>
            <person name="Rozas J."/>
            <person name="Rubenfield M.J."/>
            <person name="Ruiz A."/>
            <person name="Russo S."/>
            <person name="Salzberg S.L."/>
            <person name="Sanchez-Gracia A."/>
            <person name="Saranga D.J."/>
            <person name="Sato H."/>
            <person name="Schaeffer S.W."/>
            <person name="Schatz M.C."/>
            <person name="Schlenke T."/>
            <person name="Schwartz R."/>
            <person name="Segarra C."/>
            <person name="Singh R.S."/>
            <person name="Sirot L."/>
            <person name="Sirota M."/>
            <person name="Sisneros N.B."/>
            <person name="Smith C.D."/>
            <person name="Smith T.F."/>
            <person name="Spieth J."/>
            <person name="Stage D.E."/>
            <person name="Stark A."/>
            <person name="Stephan W."/>
            <person name="Strausberg R.L."/>
            <person name="Strempel S."/>
            <person name="Sturgill D."/>
            <person name="Sutton G."/>
            <person name="Sutton G.G."/>
            <person name="Tao W."/>
            <person name="Teichmann S."/>
            <person name="Tobari Y.N."/>
            <person name="Tomimura Y."/>
            <person name="Tsolas J.M."/>
            <person name="Valente V.L."/>
            <person name="Venter E."/>
            <person name="Venter J.C."/>
            <person name="Vicario S."/>
            <person name="Vieira F.G."/>
            <person name="Vilella A.J."/>
            <person name="Villasante A."/>
            <person name="Walenz B."/>
            <person name="Wang J."/>
            <person name="Wasserman M."/>
            <person name="Watts T."/>
            <person name="Wilson D."/>
            <person name="Wilson R.K."/>
            <person name="Wing R.A."/>
            <person name="Wolfner M.F."/>
            <person name="Wong A."/>
            <person name="Wong G.K."/>
            <person name="Wu C.I."/>
            <person name="Wu G."/>
            <person name="Yamamoto D."/>
            <person name="Yang H.P."/>
            <person name="Yang S.P."/>
            <person name="Yorke J.A."/>
            <person name="Yoshida K."/>
            <person name="Zdobnov E."/>
            <person name="Zhang P."/>
            <person name="Zhang Y."/>
            <person name="Zimin A.V."/>
            <person name="Baldwin J."/>
            <person name="Abdouelleil A."/>
            <person name="Abdulkadir J."/>
            <person name="Abebe A."/>
            <person name="Abera B."/>
            <person name="Abreu J."/>
            <person name="Acer S.C."/>
            <person name="Aftuck L."/>
            <person name="Alexander A."/>
            <person name="An P."/>
            <person name="Anderson E."/>
            <person name="Anderson S."/>
            <person name="Arachi H."/>
            <person name="Azer M."/>
            <person name="Bachantsang P."/>
            <person name="Barry A."/>
            <person name="Bayul T."/>
            <person name="Berlin A."/>
            <person name="Bessette D."/>
            <person name="Bloom T."/>
            <person name="Blye J."/>
            <person name="Boguslavskiy L."/>
            <person name="Bonnet C."/>
            <person name="Boukhgalter B."/>
            <person name="Bourzgui I."/>
            <person name="Brown A."/>
            <person name="Cahill P."/>
            <person name="Channer S."/>
            <person name="Cheshatsang Y."/>
            <person name="Chuda L."/>
            <person name="Citroen M."/>
            <person name="Collymore A."/>
            <person name="Cooke P."/>
            <person name="Costello M."/>
            <person name="D'Aco K."/>
            <person name="Daza R."/>
            <person name="De Haan G."/>
            <person name="DeGray S."/>
            <person name="DeMaso C."/>
            <person name="Dhargay N."/>
            <person name="Dooley K."/>
            <person name="Dooley E."/>
            <person name="Doricent M."/>
            <person name="Dorje P."/>
            <person name="Dorjee K."/>
            <person name="Dupes A."/>
            <person name="Elong R."/>
            <person name="Falk J."/>
            <person name="Farina A."/>
            <person name="Faro S."/>
            <person name="Ferguson D."/>
            <person name="Fisher S."/>
            <person name="Foley C.D."/>
            <person name="Franke A."/>
            <person name="Friedrich D."/>
            <person name="Gadbois L."/>
            <person name="Gearin G."/>
            <person name="Gearin C.R."/>
            <person name="Giannoukos G."/>
            <person name="Goode T."/>
            <person name="Graham J."/>
            <person name="Grandbois E."/>
            <person name="Grewal S."/>
            <person name="Gyaltsen K."/>
            <person name="Hafez N."/>
            <person name="Hagos B."/>
            <person name="Hall J."/>
            <person name="Henson C."/>
            <person name="Hollinger A."/>
            <person name="Honan T."/>
            <person name="Huard M.D."/>
            <person name="Hughes L."/>
            <person name="Hurhula B."/>
            <person name="Husby M.E."/>
            <person name="Kamat A."/>
            <person name="Kanga B."/>
            <person name="Kashin S."/>
            <person name="Khazanovich D."/>
            <person name="Kisner P."/>
            <person name="Lance K."/>
            <person name="Lara M."/>
            <person name="Lee W."/>
            <person name="Lennon N."/>
            <person name="Letendre F."/>
            <person name="LeVine R."/>
            <person name="Lipovsky A."/>
            <person name="Liu X."/>
            <person name="Liu J."/>
            <person name="Liu S."/>
            <person name="Lokyitsang T."/>
            <person name="Lokyitsang Y."/>
            <person name="Lubonja R."/>
            <person name="Lui A."/>
            <person name="MacDonald P."/>
            <person name="Magnisalis V."/>
            <person name="Maru K."/>
            <person name="Matthews C."/>
            <person name="McCusker W."/>
            <person name="McDonough S."/>
            <person name="Mehta T."/>
            <person name="Meldrim J."/>
            <person name="Meneus L."/>
            <person name="Mihai O."/>
            <person name="Mihalev A."/>
            <person name="Mihova T."/>
            <person name="Mittelman R."/>
            <person name="Mlenga V."/>
            <person name="Montmayeur A."/>
            <person name="Mulrain L."/>
            <person name="Navidi A."/>
            <person name="Naylor J."/>
            <person name="Negash T."/>
            <person name="Nguyen T."/>
            <person name="Nguyen N."/>
            <person name="Nicol R."/>
            <person name="Norbu C."/>
            <person name="Norbu N."/>
            <person name="Novod N."/>
            <person name="O'Neill B."/>
            <person name="Osman S."/>
            <person name="Markiewicz E."/>
            <person name="Oyono O.L."/>
            <person name="Patti C."/>
            <person name="Phunkhang P."/>
            <person name="Pierre F."/>
            <person name="Priest M."/>
            <person name="Raghuraman S."/>
            <person name="Rege F."/>
            <person name="Reyes R."/>
            <person name="Rise C."/>
            <person name="Rogov P."/>
            <person name="Ross K."/>
            <person name="Ryan E."/>
            <person name="Settipalli S."/>
            <person name="Shea T."/>
            <person name="Sherpa N."/>
            <person name="Shi L."/>
            <person name="Shih D."/>
            <person name="Sparrow T."/>
            <person name="Spaulding J."/>
            <person name="Stalker J."/>
            <person name="Stange-Thomann N."/>
            <person name="Stavropoulos S."/>
            <person name="Stone C."/>
            <person name="Strader C."/>
            <person name="Tesfaye S."/>
            <person name="Thomson T."/>
            <person name="Thoulutsang Y."/>
            <person name="Thoulutsang D."/>
            <person name="Topham K."/>
            <person name="Topping I."/>
            <person name="Tsamla T."/>
            <person name="Vassiliev H."/>
            <person name="Vo A."/>
            <person name="Wangchuk T."/>
            <person name="Wangdi T."/>
            <person name="Weiand M."/>
            <person name="Wilkinson J."/>
            <person name="Wilson A."/>
            <person name="Yadav S."/>
            <person name="Young G."/>
            <person name="Yu Q."/>
            <person name="Zembek L."/>
            <person name="Zhong D."/>
            <person name="Zimmer A."/>
            <person name="Zwirko Z."/>
            <person name="Jaffe D.B."/>
            <person name="Alvarez P."/>
            <person name="Brockman W."/>
            <person name="Butler J."/>
            <person name="Chin C."/>
            <person name="Gnerre S."/>
            <person name="Grabherr M."/>
            <person name="Kleber M."/>
            <person name="Mauceli E."/>
            <person name="MacCallum I."/>
        </authorList>
    </citation>
    <scope>NUCLEOTIDE SEQUENCE [LARGE SCALE GENOMIC DNA]</scope>
    <source>
        <strain evidence="11">Tucson 14030-0811.24</strain>
    </source>
</reference>
<accession>B4N8P7</accession>
<protein>
    <recommendedName>
        <fullName evidence="7">Endonuclease</fullName>
        <ecNumber evidence="7">3.1.30.-</ecNumber>
    </recommendedName>
</protein>
<keyword evidence="8" id="KW-0732">Signal</keyword>
<dbReference type="GO" id="GO:0003676">
    <property type="term" value="F:nucleic acid binding"/>
    <property type="evidence" value="ECO:0007669"/>
    <property type="project" value="InterPro"/>
</dbReference>
<dbReference type="HOGENOM" id="CLU_048495_0_0_1"/>
<dbReference type="InterPro" id="IPR018524">
    <property type="entry name" value="DNA/RNA_endonuclease_AS"/>
</dbReference>
<dbReference type="PROSITE" id="PS01070">
    <property type="entry name" value="NUCLEASE_NON_SPEC"/>
    <property type="match status" value="1"/>
</dbReference>
<dbReference type="STRING" id="7260.B4N8P7"/>
<evidence type="ECO:0000256" key="4">
    <source>
        <dbReference type="ARBA" id="ARBA00022759"/>
    </source>
</evidence>
<dbReference type="Gene3D" id="3.40.570.10">
    <property type="entry name" value="Extracellular Endonuclease, subunit A"/>
    <property type="match status" value="1"/>
</dbReference>
<dbReference type="FunCoup" id="B4N8P7">
    <property type="interactions" value="1"/>
</dbReference>
<evidence type="ECO:0000256" key="5">
    <source>
        <dbReference type="PIRSR" id="PIRSR640255-1"/>
    </source>
</evidence>
<evidence type="ECO:0000256" key="1">
    <source>
        <dbReference type="ARBA" id="ARBA00010052"/>
    </source>
</evidence>
<evidence type="ECO:0000256" key="7">
    <source>
        <dbReference type="RuleBase" id="RU366055"/>
    </source>
</evidence>
<comment type="cofactor">
    <cofactor evidence="7">
        <name>Mg(2+)</name>
        <dbReference type="ChEBI" id="CHEBI:18420"/>
    </cofactor>
</comment>
<keyword evidence="11" id="KW-1185">Reference proteome</keyword>
<dbReference type="GO" id="GO:0004521">
    <property type="term" value="F:RNA endonuclease activity"/>
    <property type="evidence" value="ECO:0007669"/>
    <property type="project" value="TreeGrafter"/>
</dbReference>
<dbReference type="GO" id="GO:0000014">
    <property type="term" value="F:single-stranded DNA endodeoxyribonuclease activity"/>
    <property type="evidence" value="ECO:0007669"/>
    <property type="project" value="TreeGrafter"/>
</dbReference>
<dbReference type="EMBL" id="CH964232">
    <property type="protein sequence ID" value="EDW81498.2"/>
    <property type="molecule type" value="Genomic_DNA"/>
</dbReference>
<dbReference type="SMART" id="SM00892">
    <property type="entry name" value="Endonuclease_NS"/>
    <property type="match status" value="1"/>
</dbReference>
<evidence type="ECO:0000256" key="3">
    <source>
        <dbReference type="ARBA" id="ARBA00022723"/>
    </source>
</evidence>
<keyword evidence="3 6" id="KW-0479">Metal-binding</keyword>
<evidence type="ECO:0000313" key="11">
    <source>
        <dbReference type="Proteomes" id="UP000007798"/>
    </source>
</evidence>
<evidence type="ECO:0000313" key="10">
    <source>
        <dbReference type="EMBL" id="EDW81498.2"/>
    </source>
</evidence>
<dbReference type="PANTHER" id="PTHR13966">
    <property type="entry name" value="ENDONUCLEASE RELATED"/>
    <property type="match status" value="1"/>
</dbReference>
<dbReference type="GO" id="GO:0005634">
    <property type="term" value="C:nucleus"/>
    <property type="evidence" value="ECO:0007669"/>
    <property type="project" value="TreeGrafter"/>
</dbReference>
<keyword evidence="2 7" id="KW-0540">Nuclease</keyword>
<name>B4N8P7_DROWI</name>
<dbReference type="InterPro" id="IPR001604">
    <property type="entry name" value="Endo_G_ENPP1-like_dom"/>
</dbReference>
<dbReference type="SUPFAM" id="SSF54060">
    <property type="entry name" value="His-Me finger endonucleases"/>
    <property type="match status" value="1"/>
</dbReference>
<dbReference type="EC" id="3.1.30.-" evidence="7"/>
<dbReference type="GO" id="GO:0006309">
    <property type="term" value="P:apoptotic DNA fragmentation"/>
    <property type="evidence" value="ECO:0007669"/>
    <property type="project" value="TreeGrafter"/>
</dbReference>
<dbReference type="GO" id="GO:0005743">
    <property type="term" value="C:mitochondrial inner membrane"/>
    <property type="evidence" value="ECO:0007669"/>
    <property type="project" value="TreeGrafter"/>
</dbReference>
<dbReference type="KEGG" id="dwi:6646879"/>
<dbReference type="InParanoid" id="B4N8P7"/>
<dbReference type="eggNOG" id="ENOG502TBMA">
    <property type="taxonomic scope" value="Eukaryota"/>
</dbReference>
<evidence type="ECO:0000259" key="9">
    <source>
        <dbReference type="SMART" id="SM00892"/>
    </source>
</evidence>
<evidence type="ECO:0000256" key="2">
    <source>
        <dbReference type="ARBA" id="ARBA00022722"/>
    </source>
</evidence>